<evidence type="ECO:0000313" key="3">
    <source>
        <dbReference type="Proteomes" id="UP001597344"/>
    </source>
</evidence>
<evidence type="ECO:0000256" key="1">
    <source>
        <dbReference type="SAM" id="Phobius"/>
    </source>
</evidence>
<protein>
    <recommendedName>
        <fullName evidence="4">Molybdenum ABC transporter permease</fullName>
    </recommendedName>
</protein>
<evidence type="ECO:0008006" key="4">
    <source>
        <dbReference type="Google" id="ProtNLM"/>
    </source>
</evidence>
<accession>A0ABW5ASP7</accession>
<dbReference type="Proteomes" id="UP001597344">
    <property type="component" value="Unassembled WGS sequence"/>
</dbReference>
<keyword evidence="1" id="KW-0472">Membrane</keyword>
<keyword evidence="3" id="KW-1185">Reference proteome</keyword>
<gene>
    <name evidence="2" type="ORF">ACFSJT_04210</name>
</gene>
<evidence type="ECO:0000313" key="2">
    <source>
        <dbReference type="EMBL" id="MFD2185984.1"/>
    </source>
</evidence>
<sequence>MSLVLLVIFFSGLGYLIFHLKNRIDGVAKIDSNAEYKVLNRGVIRLAQLHHVGLLVAIISWLLQLIVVFLQ</sequence>
<reference evidence="3" key="1">
    <citation type="journal article" date="2019" name="Int. J. Syst. Evol. Microbiol.">
        <title>The Global Catalogue of Microorganisms (GCM) 10K type strain sequencing project: providing services to taxonomists for standard genome sequencing and annotation.</title>
        <authorList>
            <consortium name="The Broad Institute Genomics Platform"/>
            <consortium name="The Broad Institute Genome Sequencing Center for Infectious Disease"/>
            <person name="Wu L."/>
            <person name="Ma J."/>
        </authorList>
    </citation>
    <scope>NUCLEOTIDE SEQUENCE [LARGE SCALE GENOMIC DNA]</scope>
    <source>
        <strain evidence="3">DT92</strain>
    </source>
</reference>
<keyword evidence="1" id="KW-0812">Transmembrane</keyword>
<proteinExistence type="predicted"/>
<name>A0ABW5ASP7_9FLAO</name>
<comment type="caution">
    <text evidence="2">The sequence shown here is derived from an EMBL/GenBank/DDBJ whole genome shotgun (WGS) entry which is preliminary data.</text>
</comment>
<dbReference type="RefSeq" id="WP_378318970.1">
    <property type="nucleotide sequence ID" value="NZ_JBHUHY010000003.1"/>
</dbReference>
<feature type="transmembrane region" description="Helical" evidence="1">
    <location>
        <begin position="49"/>
        <end position="70"/>
    </location>
</feature>
<organism evidence="2 3">
    <name type="scientific">Aquimarina celericrescens</name>
    <dbReference type="NCBI Taxonomy" id="1964542"/>
    <lineage>
        <taxon>Bacteria</taxon>
        <taxon>Pseudomonadati</taxon>
        <taxon>Bacteroidota</taxon>
        <taxon>Flavobacteriia</taxon>
        <taxon>Flavobacteriales</taxon>
        <taxon>Flavobacteriaceae</taxon>
        <taxon>Aquimarina</taxon>
    </lineage>
</organism>
<keyword evidence="1" id="KW-1133">Transmembrane helix</keyword>
<dbReference type="EMBL" id="JBHUHY010000003">
    <property type="protein sequence ID" value="MFD2185984.1"/>
    <property type="molecule type" value="Genomic_DNA"/>
</dbReference>